<evidence type="ECO:0000256" key="1">
    <source>
        <dbReference type="SAM" id="MobiDB-lite"/>
    </source>
</evidence>
<sequence>MAPNLDDLHEFDMHISLNSLNILLLCSQLLSFVVEILDPPFSECLIKGKECVQHFKPKTSNFHYCFVGKKPCQQPGVPLSTIKRYLWRKKDGPFGKEIPVPDGNSGYSSLTGSRQREAERWTNVGGLIPTGGRPIYSSSQVPISRINNQGVVKRIRKSAYSQTNPDAEESNDFDAEEVEVIDPLVGHYSSSSPSQPPFKKFHSHIIPSTPKSFQPVPSSLPYSTPPPSPKPSASSLFLASPMKPCPIPQPRTSPILTSHKS</sequence>
<organism evidence="2 3">
    <name type="scientific">Austropuccinia psidii MF-1</name>
    <dbReference type="NCBI Taxonomy" id="1389203"/>
    <lineage>
        <taxon>Eukaryota</taxon>
        <taxon>Fungi</taxon>
        <taxon>Dikarya</taxon>
        <taxon>Basidiomycota</taxon>
        <taxon>Pucciniomycotina</taxon>
        <taxon>Pucciniomycetes</taxon>
        <taxon>Pucciniales</taxon>
        <taxon>Sphaerophragmiaceae</taxon>
        <taxon>Austropuccinia</taxon>
    </lineage>
</organism>
<dbReference type="EMBL" id="AVOT02024533">
    <property type="protein sequence ID" value="MBW0515246.1"/>
    <property type="molecule type" value="Genomic_DNA"/>
</dbReference>
<evidence type="ECO:0000313" key="3">
    <source>
        <dbReference type="Proteomes" id="UP000765509"/>
    </source>
</evidence>
<gene>
    <name evidence="2" type="ORF">O181_054961</name>
</gene>
<dbReference type="AlphaFoldDB" id="A0A9Q3HRM3"/>
<feature type="compositionally biased region" description="Low complexity" evidence="1">
    <location>
        <begin position="231"/>
        <end position="241"/>
    </location>
</feature>
<keyword evidence="3" id="KW-1185">Reference proteome</keyword>
<name>A0A9Q3HRM3_9BASI</name>
<reference evidence="2" key="1">
    <citation type="submission" date="2021-03" db="EMBL/GenBank/DDBJ databases">
        <title>Draft genome sequence of rust myrtle Austropuccinia psidii MF-1, a brazilian biotype.</title>
        <authorList>
            <person name="Quecine M.C."/>
            <person name="Pachon D.M.R."/>
            <person name="Bonatelli M.L."/>
            <person name="Correr F.H."/>
            <person name="Franceschini L.M."/>
            <person name="Leite T.F."/>
            <person name="Margarido G.R.A."/>
            <person name="Almeida C.A."/>
            <person name="Ferrarezi J.A."/>
            <person name="Labate C.A."/>
        </authorList>
    </citation>
    <scope>NUCLEOTIDE SEQUENCE</scope>
    <source>
        <strain evidence="2">MF-1</strain>
    </source>
</reference>
<feature type="compositionally biased region" description="Polar residues" evidence="1">
    <location>
        <begin position="252"/>
        <end position="261"/>
    </location>
</feature>
<dbReference type="Proteomes" id="UP000765509">
    <property type="component" value="Unassembled WGS sequence"/>
</dbReference>
<accession>A0A9Q3HRM3</accession>
<evidence type="ECO:0000313" key="2">
    <source>
        <dbReference type="EMBL" id="MBW0515246.1"/>
    </source>
</evidence>
<protein>
    <submittedName>
        <fullName evidence="2">Uncharacterized protein</fullName>
    </submittedName>
</protein>
<comment type="caution">
    <text evidence="2">The sequence shown here is derived from an EMBL/GenBank/DDBJ whole genome shotgun (WGS) entry which is preliminary data.</text>
</comment>
<proteinExistence type="predicted"/>
<feature type="region of interest" description="Disordered" evidence="1">
    <location>
        <begin position="189"/>
        <end position="261"/>
    </location>
</feature>